<dbReference type="InterPro" id="IPR008906">
    <property type="entry name" value="HATC_C_dom"/>
</dbReference>
<evidence type="ECO:0000259" key="1">
    <source>
        <dbReference type="Pfam" id="PF05699"/>
    </source>
</evidence>
<evidence type="ECO:0000313" key="3">
    <source>
        <dbReference type="Proteomes" id="UP001148838"/>
    </source>
</evidence>
<organism evidence="2 3">
    <name type="scientific">Periplaneta americana</name>
    <name type="common">American cockroach</name>
    <name type="synonym">Blatta americana</name>
    <dbReference type="NCBI Taxonomy" id="6978"/>
    <lineage>
        <taxon>Eukaryota</taxon>
        <taxon>Metazoa</taxon>
        <taxon>Ecdysozoa</taxon>
        <taxon>Arthropoda</taxon>
        <taxon>Hexapoda</taxon>
        <taxon>Insecta</taxon>
        <taxon>Pterygota</taxon>
        <taxon>Neoptera</taxon>
        <taxon>Polyneoptera</taxon>
        <taxon>Dictyoptera</taxon>
        <taxon>Blattodea</taxon>
        <taxon>Blattoidea</taxon>
        <taxon>Blattidae</taxon>
        <taxon>Blattinae</taxon>
        <taxon>Periplaneta</taxon>
    </lineage>
</organism>
<dbReference type="PANTHER" id="PTHR45749:SF21">
    <property type="entry name" value="DUF4371 DOMAIN-CONTAINING PROTEIN"/>
    <property type="match status" value="1"/>
</dbReference>
<dbReference type="Pfam" id="PF05699">
    <property type="entry name" value="Dimer_Tnp_hAT"/>
    <property type="match status" value="1"/>
</dbReference>
<evidence type="ECO:0000313" key="2">
    <source>
        <dbReference type="EMBL" id="KAJ4430264.1"/>
    </source>
</evidence>
<protein>
    <recommendedName>
        <fullName evidence="1">HAT C-terminal dimerisation domain-containing protein</fullName>
    </recommendedName>
</protein>
<accession>A0ABQ8S8Q8</accession>
<comment type="caution">
    <text evidence="2">The sequence shown here is derived from an EMBL/GenBank/DDBJ whole genome shotgun (WGS) entry which is preliminary data.</text>
</comment>
<keyword evidence="3" id="KW-1185">Reference proteome</keyword>
<feature type="domain" description="HAT C-terminal dimerisation" evidence="1">
    <location>
        <begin position="222"/>
        <end position="291"/>
    </location>
</feature>
<name>A0ABQ8S8Q8_PERAM</name>
<dbReference type="Proteomes" id="UP001148838">
    <property type="component" value="Unassembled WGS sequence"/>
</dbReference>
<sequence length="304" mass="35099">MLDEITDIAKLSQFFTVIRYVQEGEIQERFLGFTDVSNNRSIVALSEHVFRILSDFQCEDKLVAQGYDGAATFSGHLNGLQALTKTFGVNYCIRKVKETISFIQESRNNFDDMYATLEDSNTNKNEPRKCQWEGELDDPRMRYLRLYEIIDTIVNQMENRFRGLEELKFIELIDSKKYESFKTRFPEILFTSFKSGFHFENLRSELVAVYRLSEFSGRTVTEIAKFLKETELGEDSFPEVCKLSCLIATIPVSTSTVECTSSCLKCIKSYVRNTQCEDRLSRLSLLSIKKALLNKAKDIFTMTS</sequence>
<proteinExistence type="predicted"/>
<dbReference type="EMBL" id="JAJSOF020000033">
    <property type="protein sequence ID" value="KAJ4430264.1"/>
    <property type="molecule type" value="Genomic_DNA"/>
</dbReference>
<reference evidence="2 3" key="1">
    <citation type="journal article" date="2022" name="Allergy">
        <title>Genome assembly and annotation of Periplaneta americana reveal a comprehensive cockroach allergen profile.</title>
        <authorList>
            <person name="Wang L."/>
            <person name="Xiong Q."/>
            <person name="Saelim N."/>
            <person name="Wang L."/>
            <person name="Nong W."/>
            <person name="Wan A.T."/>
            <person name="Shi M."/>
            <person name="Liu X."/>
            <person name="Cao Q."/>
            <person name="Hui J.H.L."/>
            <person name="Sookrung N."/>
            <person name="Leung T.F."/>
            <person name="Tungtrongchitr A."/>
            <person name="Tsui S.K.W."/>
        </authorList>
    </citation>
    <scope>NUCLEOTIDE SEQUENCE [LARGE SCALE GENOMIC DNA]</scope>
    <source>
        <strain evidence="2">PWHHKU_190912</strain>
    </source>
</reference>
<dbReference type="PANTHER" id="PTHR45749">
    <property type="match status" value="1"/>
</dbReference>
<gene>
    <name evidence="2" type="ORF">ANN_22476</name>
</gene>